<feature type="compositionally biased region" description="Pro residues" evidence="1">
    <location>
        <begin position="299"/>
        <end position="311"/>
    </location>
</feature>
<feature type="compositionally biased region" description="Low complexity" evidence="1">
    <location>
        <begin position="341"/>
        <end position="350"/>
    </location>
</feature>
<dbReference type="InterPro" id="IPR036936">
    <property type="entry name" value="CRIB_dom_sf"/>
</dbReference>
<evidence type="ECO:0000256" key="1">
    <source>
        <dbReference type="SAM" id="MobiDB-lite"/>
    </source>
</evidence>
<name>A0A409WNY0_PSICY</name>
<proteinExistence type="predicted"/>
<accession>A0A409WNY0</accession>
<evidence type="ECO:0000313" key="3">
    <source>
        <dbReference type="Proteomes" id="UP000283269"/>
    </source>
</evidence>
<feature type="region of interest" description="Disordered" evidence="1">
    <location>
        <begin position="1"/>
        <end position="90"/>
    </location>
</feature>
<feature type="compositionally biased region" description="Low complexity" evidence="1">
    <location>
        <begin position="69"/>
        <end position="78"/>
    </location>
</feature>
<dbReference type="EMBL" id="NHYD01003342">
    <property type="protein sequence ID" value="PPQ80213.1"/>
    <property type="molecule type" value="Genomic_DNA"/>
</dbReference>
<feature type="compositionally biased region" description="Polar residues" evidence="1">
    <location>
        <begin position="14"/>
        <end position="25"/>
    </location>
</feature>
<feature type="region of interest" description="Disordered" evidence="1">
    <location>
        <begin position="280"/>
        <end position="355"/>
    </location>
</feature>
<comment type="caution">
    <text evidence="2">The sequence shown here is derived from an EMBL/GenBank/DDBJ whole genome shotgun (WGS) entry which is preliminary data.</text>
</comment>
<feature type="compositionally biased region" description="Polar residues" evidence="1">
    <location>
        <begin position="227"/>
        <end position="251"/>
    </location>
</feature>
<gene>
    <name evidence="2" type="ORF">CVT25_003566</name>
</gene>
<dbReference type="InParanoid" id="A0A409WNY0"/>
<feature type="region of interest" description="Disordered" evidence="1">
    <location>
        <begin position="227"/>
        <end position="257"/>
    </location>
</feature>
<feature type="compositionally biased region" description="Polar residues" evidence="1">
    <location>
        <begin position="52"/>
        <end position="68"/>
    </location>
</feature>
<protein>
    <recommendedName>
        <fullName evidence="4">CRIB domain-containing protein</fullName>
    </recommendedName>
</protein>
<sequence>MSWLRSHRGIPAWSGTTKANRQGWSDATMAPFKFNSKPPPLPPKDSHPQSPLSSFQRTPIYQQRNTQQSSSHVSLVPDSPVPSSPSVQHATRRANLPFAADPMMNNNSISDLLLPQENKSSASKRGLAFLKFPKRSPKSPPPPDTPILVVNDEPDPPPPEYDDGISFPWNIQHNIHVDEYYVGLPPSWATSLAAAGIAAIHNRRAAGMRSPPDLLYHYNERPQSPTALAFPQPSTSSTVPILTHPTPRTTFLPSSSSAPSLLSASDLPLPLLLPAVFSPPQRSAQPSSASTPFLSTPPKRVPSPKRNPPTPYEHLPNTTASASTFASGHKPNQASSFTIGSSSDSHASSSNHRATQTANTTFASMSTSVAYAVNPPPHSYANANTNPAYARISYSTLRSFSTSSLSYDENHTAYSIASSRTSETDYGLYYRRMALSQISGDSTGVGWD</sequence>
<keyword evidence="3" id="KW-1185">Reference proteome</keyword>
<feature type="compositionally biased region" description="Low complexity" evidence="1">
    <location>
        <begin position="280"/>
        <end position="292"/>
    </location>
</feature>
<feature type="region of interest" description="Disordered" evidence="1">
    <location>
        <begin position="131"/>
        <end position="157"/>
    </location>
</feature>
<dbReference type="Proteomes" id="UP000283269">
    <property type="component" value="Unassembled WGS sequence"/>
</dbReference>
<dbReference type="AlphaFoldDB" id="A0A409WNY0"/>
<reference evidence="2 3" key="1">
    <citation type="journal article" date="2018" name="Evol. Lett.">
        <title>Horizontal gene cluster transfer increased hallucinogenic mushroom diversity.</title>
        <authorList>
            <person name="Reynolds H.T."/>
            <person name="Vijayakumar V."/>
            <person name="Gluck-Thaler E."/>
            <person name="Korotkin H.B."/>
            <person name="Matheny P.B."/>
            <person name="Slot J.C."/>
        </authorList>
    </citation>
    <scope>NUCLEOTIDE SEQUENCE [LARGE SCALE GENOMIC DNA]</scope>
    <source>
        <strain evidence="2 3">2631</strain>
    </source>
</reference>
<feature type="compositionally biased region" description="Polar residues" evidence="1">
    <location>
        <begin position="316"/>
        <end position="340"/>
    </location>
</feature>
<evidence type="ECO:0000313" key="2">
    <source>
        <dbReference type="EMBL" id="PPQ80213.1"/>
    </source>
</evidence>
<dbReference type="STRING" id="93625.A0A409WNY0"/>
<organism evidence="2 3">
    <name type="scientific">Psilocybe cyanescens</name>
    <dbReference type="NCBI Taxonomy" id="93625"/>
    <lineage>
        <taxon>Eukaryota</taxon>
        <taxon>Fungi</taxon>
        <taxon>Dikarya</taxon>
        <taxon>Basidiomycota</taxon>
        <taxon>Agaricomycotina</taxon>
        <taxon>Agaricomycetes</taxon>
        <taxon>Agaricomycetidae</taxon>
        <taxon>Agaricales</taxon>
        <taxon>Agaricineae</taxon>
        <taxon>Strophariaceae</taxon>
        <taxon>Psilocybe</taxon>
    </lineage>
</organism>
<evidence type="ECO:0008006" key="4">
    <source>
        <dbReference type="Google" id="ProtNLM"/>
    </source>
</evidence>
<dbReference type="Gene3D" id="3.90.810.10">
    <property type="entry name" value="CRIB domain"/>
    <property type="match status" value="1"/>
</dbReference>
<dbReference type="OrthoDB" id="3070110at2759"/>